<dbReference type="FunFam" id="1.10.287.950:FF:000001">
    <property type="entry name" value="Methyl-accepting chemotaxis sensory transducer"/>
    <property type="match status" value="1"/>
</dbReference>
<evidence type="ECO:0000256" key="2">
    <source>
        <dbReference type="ARBA" id="ARBA00022475"/>
    </source>
</evidence>
<keyword evidence="2" id="KW-1003">Cell membrane</keyword>
<protein>
    <submittedName>
        <fullName evidence="13">Methyl-accepting chemotaxis protein</fullName>
    </submittedName>
</protein>
<sequence length="566" mass="60624">MQNISIKIRLIFLVLVSLVGLSLVATVGLWGAARLGDSIDDIEQRSMPAVTLMMGLRMAQLKSVLISREGSSWSSAAYDAMANKTDAVAEVNGLFASILERRDVADRLADRAYADYDALPKSQVERAQWQKVQAQLTSFQEIYGELRLVMTDLSTAHDWNAVQSGIARYKALEYPLGDFLERLEVEIQAQLQILHEHTDQVALEAGAAQSMALTFITVTSLLVGVFIAVFTFFIIQGITGSLSRLRNVITTLAQTNDFRVRVGVKGRDELAQTATAFNGLLEGVHGSLRAVLECAAQVSAAARETSDAADQVATASTRQSESASAMATAIEQVNASIGGVSTSAKDVLERSRQAGDAAGLGADIIVCSAGGMNQIDQVVVLASEAISRVHDQSGQITTITHVIRDVAEQTNLLALNAAIEAARAGEQGRGFAVVADEVRQLAERTARSTLEIRQMIGSMQASVADAASRMELIVGKVQDGKRLSSEASEHILRVQKHSKQVTQAITVISSALHEQSLASAGIAREVEIVAQMSVENNDVAAETSRISQDLQASSVALHEAVIRFKV</sequence>
<name>A0A9X9FWD3_PSEMA</name>
<dbReference type="PANTHER" id="PTHR32089">
    <property type="entry name" value="METHYL-ACCEPTING CHEMOTAXIS PROTEIN MCPB"/>
    <property type="match status" value="1"/>
</dbReference>
<dbReference type="PRINTS" id="PR00260">
    <property type="entry name" value="CHEMTRNSDUCR"/>
</dbReference>
<accession>A0A9X9FWD3</accession>
<evidence type="ECO:0000259" key="12">
    <source>
        <dbReference type="PROSITE" id="PS50885"/>
    </source>
</evidence>
<dbReference type="GO" id="GO:0004888">
    <property type="term" value="F:transmembrane signaling receptor activity"/>
    <property type="evidence" value="ECO:0007669"/>
    <property type="project" value="InterPro"/>
</dbReference>
<evidence type="ECO:0000256" key="10">
    <source>
        <dbReference type="SAM" id="Phobius"/>
    </source>
</evidence>
<evidence type="ECO:0000256" key="5">
    <source>
        <dbReference type="ARBA" id="ARBA00022989"/>
    </source>
</evidence>
<dbReference type="PROSITE" id="PS50885">
    <property type="entry name" value="HAMP"/>
    <property type="match status" value="1"/>
</dbReference>
<gene>
    <name evidence="13" type="ORF">FIV41_20485</name>
</gene>
<evidence type="ECO:0000256" key="9">
    <source>
        <dbReference type="PROSITE-ProRule" id="PRU00284"/>
    </source>
</evidence>
<dbReference type="SMART" id="SM00304">
    <property type="entry name" value="HAMP"/>
    <property type="match status" value="1"/>
</dbReference>
<reference evidence="13 14" key="1">
    <citation type="submission" date="2019-06" db="EMBL/GenBank/DDBJ databases">
        <title>Pseudomonas bimorpha sp. nov. isolated from bovine raw milk and skim milk concentrate.</title>
        <authorList>
            <person name="Hofmann K."/>
            <person name="Huptas C."/>
            <person name="Doll E."/>
            <person name="Scherer S."/>
            <person name="Wenning M."/>
        </authorList>
    </citation>
    <scope>NUCLEOTIDE SEQUENCE [LARGE SCALE GENOMIC DNA]</scope>
    <source>
        <strain evidence="13 14">DSM 13124</strain>
    </source>
</reference>
<dbReference type="CDD" id="cd11386">
    <property type="entry name" value="MCP_signal"/>
    <property type="match status" value="1"/>
</dbReference>
<feature type="transmembrane region" description="Helical" evidence="10">
    <location>
        <begin position="211"/>
        <end position="235"/>
    </location>
</feature>
<comment type="caution">
    <text evidence="13">The sequence shown here is derived from an EMBL/GenBank/DDBJ whole genome shotgun (WGS) entry which is preliminary data.</text>
</comment>
<dbReference type="Pfam" id="PF00672">
    <property type="entry name" value="HAMP"/>
    <property type="match status" value="1"/>
</dbReference>
<organism evidence="13 14">
    <name type="scientific">Pseudomonas marginalis</name>
    <name type="common">Pseudomonas panacis</name>
    <dbReference type="NCBI Taxonomy" id="298"/>
    <lineage>
        <taxon>Bacteria</taxon>
        <taxon>Pseudomonadati</taxon>
        <taxon>Pseudomonadota</taxon>
        <taxon>Gammaproteobacteria</taxon>
        <taxon>Pseudomonadales</taxon>
        <taxon>Pseudomonadaceae</taxon>
        <taxon>Pseudomonas</taxon>
    </lineage>
</organism>
<evidence type="ECO:0000256" key="7">
    <source>
        <dbReference type="ARBA" id="ARBA00023224"/>
    </source>
</evidence>
<evidence type="ECO:0000313" key="13">
    <source>
        <dbReference type="EMBL" id="TWR56168.1"/>
    </source>
</evidence>
<keyword evidence="3" id="KW-0488">Methylation</keyword>
<comment type="subcellular location">
    <subcellularLocation>
        <location evidence="1">Cell membrane</location>
        <topology evidence="1">Multi-pass membrane protein</topology>
    </subcellularLocation>
</comment>
<dbReference type="GO" id="GO:0006935">
    <property type="term" value="P:chemotaxis"/>
    <property type="evidence" value="ECO:0007669"/>
    <property type="project" value="UniProtKB-KW"/>
</dbReference>
<keyword evidence="4 10" id="KW-0812">Transmembrane</keyword>
<evidence type="ECO:0000256" key="8">
    <source>
        <dbReference type="ARBA" id="ARBA00029447"/>
    </source>
</evidence>
<dbReference type="GO" id="GO:0007165">
    <property type="term" value="P:signal transduction"/>
    <property type="evidence" value="ECO:0007669"/>
    <property type="project" value="UniProtKB-KW"/>
</dbReference>
<comment type="similarity">
    <text evidence="8">Belongs to the methyl-accepting chemotaxis (MCP) protein family.</text>
</comment>
<dbReference type="SUPFAM" id="SSF58104">
    <property type="entry name" value="Methyl-accepting chemotaxis protein (MCP) signaling domain"/>
    <property type="match status" value="1"/>
</dbReference>
<dbReference type="OrthoDB" id="2489132at2"/>
<evidence type="ECO:0000256" key="6">
    <source>
        <dbReference type="ARBA" id="ARBA00023136"/>
    </source>
</evidence>
<dbReference type="Proteomes" id="UP000316123">
    <property type="component" value="Unassembled WGS sequence"/>
</dbReference>
<evidence type="ECO:0000259" key="11">
    <source>
        <dbReference type="PROSITE" id="PS50111"/>
    </source>
</evidence>
<evidence type="ECO:0000256" key="3">
    <source>
        <dbReference type="ARBA" id="ARBA00022481"/>
    </source>
</evidence>
<dbReference type="EMBL" id="VFEQ01000014">
    <property type="protein sequence ID" value="TWR56168.1"/>
    <property type="molecule type" value="Genomic_DNA"/>
</dbReference>
<dbReference type="CDD" id="cd06225">
    <property type="entry name" value="HAMP"/>
    <property type="match status" value="1"/>
</dbReference>
<keyword evidence="7 9" id="KW-0807">Transducer</keyword>
<dbReference type="SMART" id="SM00283">
    <property type="entry name" value="MA"/>
    <property type="match status" value="1"/>
</dbReference>
<dbReference type="AlphaFoldDB" id="A0A9X9FWD3"/>
<dbReference type="InterPro" id="IPR004090">
    <property type="entry name" value="Chemotax_Me-accpt_rcpt"/>
</dbReference>
<dbReference type="PROSITE" id="PS50111">
    <property type="entry name" value="CHEMOTAXIS_TRANSDUC_2"/>
    <property type="match status" value="1"/>
</dbReference>
<proteinExistence type="inferred from homology"/>
<dbReference type="InterPro" id="IPR004089">
    <property type="entry name" value="MCPsignal_dom"/>
</dbReference>
<keyword evidence="6 10" id="KW-0472">Membrane</keyword>
<dbReference type="Pfam" id="PF00015">
    <property type="entry name" value="MCPsignal"/>
    <property type="match status" value="1"/>
</dbReference>
<evidence type="ECO:0000256" key="4">
    <source>
        <dbReference type="ARBA" id="ARBA00022692"/>
    </source>
</evidence>
<dbReference type="Gene3D" id="1.10.287.950">
    <property type="entry name" value="Methyl-accepting chemotaxis protein"/>
    <property type="match status" value="1"/>
</dbReference>
<keyword evidence="5 10" id="KW-1133">Transmembrane helix</keyword>
<dbReference type="GO" id="GO:0005886">
    <property type="term" value="C:plasma membrane"/>
    <property type="evidence" value="ECO:0007669"/>
    <property type="project" value="UniProtKB-SubCell"/>
</dbReference>
<evidence type="ECO:0000256" key="1">
    <source>
        <dbReference type="ARBA" id="ARBA00004651"/>
    </source>
</evidence>
<feature type="domain" description="Methyl-accepting transducer" evidence="11">
    <location>
        <begin position="294"/>
        <end position="530"/>
    </location>
</feature>
<dbReference type="PANTHER" id="PTHR32089:SF112">
    <property type="entry name" value="LYSOZYME-LIKE PROTEIN-RELATED"/>
    <property type="match status" value="1"/>
</dbReference>
<evidence type="ECO:0000313" key="14">
    <source>
        <dbReference type="Proteomes" id="UP000316123"/>
    </source>
</evidence>
<dbReference type="InterPro" id="IPR003660">
    <property type="entry name" value="HAMP_dom"/>
</dbReference>
<feature type="domain" description="HAMP" evidence="12">
    <location>
        <begin position="236"/>
        <end position="289"/>
    </location>
</feature>